<keyword evidence="2" id="KW-0472">Membrane</keyword>
<sequence length="150" mass="15077">MPAYRPWTQGYRPYNQPAPVNGLAISSLVLGALCFLPGAGLVLGLVALRQIRRRGERGTGPAVGGAVLSGVGLALWALTLGIGAASDMWQGFKEGARGGAAGSPAVGEHYEAGFDLIGPSRAVPARKSLGPAATPPAASGDEGGDTGMRV</sequence>
<keyword evidence="2" id="KW-0812">Transmembrane</keyword>
<gene>
    <name evidence="4" type="ORF">FHS34_004580</name>
</gene>
<dbReference type="Pfam" id="PF13828">
    <property type="entry name" value="DUF4190"/>
    <property type="match status" value="1"/>
</dbReference>
<dbReference type="EMBL" id="JACHJK010000008">
    <property type="protein sequence ID" value="MBB5929096.1"/>
    <property type="molecule type" value="Genomic_DNA"/>
</dbReference>
<feature type="domain" description="DUF4190" evidence="3">
    <location>
        <begin position="23"/>
        <end position="78"/>
    </location>
</feature>
<dbReference type="AlphaFoldDB" id="A0A7W9PWA2"/>
<evidence type="ECO:0000259" key="3">
    <source>
        <dbReference type="Pfam" id="PF13828"/>
    </source>
</evidence>
<dbReference type="InterPro" id="IPR025241">
    <property type="entry name" value="DUF4190"/>
</dbReference>
<dbReference type="Proteomes" id="UP000585836">
    <property type="component" value="Unassembled WGS sequence"/>
</dbReference>
<organism evidence="4 5">
    <name type="scientific">Streptomyces echinatus</name>
    <dbReference type="NCBI Taxonomy" id="67293"/>
    <lineage>
        <taxon>Bacteria</taxon>
        <taxon>Bacillati</taxon>
        <taxon>Actinomycetota</taxon>
        <taxon>Actinomycetes</taxon>
        <taxon>Kitasatosporales</taxon>
        <taxon>Streptomycetaceae</taxon>
        <taxon>Streptomyces</taxon>
    </lineage>
</organism>
<accession>A0A7W9PWA2</accession>
<reference evidence="4 5" key="1">
    <citation type="submission" date="2020-08" db="EMBL/GenBank/DDBJ databases">
        <title>Genomic Encyclopedia of Type Strains, Phase III (KMG-III): the genomes of soil and plant-associated and newly described type strains.</title>
        <authorList>
            <person name="Whitman W."/>
        </authorList>
    </citation>
    <scope>NUCLEOTIDE SEQUENCE [LARGE SCALE GENOMIC DNA]</scope>
    <source>
        <strain evidence="4 5">CECT 3313</strain>
    </source>
</reference>
<protein>
    <recommendedName>
        <fullName evidence="3">DUF4190 domain-containing protein</fullName>
    </recommendedName>
</protein>
<evidence type="ECO:0000256" key="1">
    <source>
        <dbReference type="SAM" id="MobiDB-lite"/>
    </source>
</evidence>
<keyword evidence="2" id="KW-1133">Transmembrane helix</keyword>
<evidence type="ECO:0000313" key="5">
    <source>
        <dbReference type="Proteomes" id="UP000585836"/>
    </source>
</evidence>
<feature type="transmembrane region" description="Helical" evidence="2">
    <location>
        <begin position="60"/>
        <end position="85"/>
    </location>
</feature>
<evidence type="ECO:0000313" key="4">
    <source>
        <dbReference type="EMBL" id="MBB5929096.1"/>
    </source>
</evidence>
<comment type="caution">
    <text evidence="4">The sequence shown here is derived from an EMBL/GenBank/DDBJ whole genome shotgun (WGS) entry which is preliminary data.</text>
</comment>
<keyword evidence="5" id="KW-1185">Reference proteome</keyword>
<proteinExistence type="predicted"/>
<evidence type="ECO:0000256" key="2">
    <source>
        <dbReference type="SAM" id="Phobius"/>
    </source>
</evidence>
<dbReference type="RefSeq" id="WP_245002370.1">
    <property type="nucleotide sequence ID" value="NZ_JACHJK010000008.1"/>
</dbReference>
<name>A0A7W9PWA2_9ACTN</name>
<feature type="region of interest" description="Disordered" evidence="1">
    <location>
        <begin position="125"/>
        <end position="150"/>
    </location>
</feature>
<feature type="transmembrane region" description="Helical" evidence="2">
    <location>
        <begin position="20"/>
        <end position="48"/>
    </location>
</feature>